<dbReference type="Pfam" id="PF11751">
    <property type="entry name" value="PorP_SprF"/>
    <property type="match status" value="1"/>
</dbReference>
<accession>A0A1I1BSR5</accession>
<protein>
    <submittedName>
        <fullName evidence="2">Type IX secretion system membrane protein, PorP/SprF family</fullName>
    </submittedName>
</protein>
<dbReference type="NCBIfam" id="TIGR03519">
    <property type="entry name" value="T9SS_PorP_fam"/>
    <property type="match status" value="1"/>
</dbReference>
<evidence type="ECO:0000313" key="2">
    <source>
        <dbReference type="EMBL" id="SFB53331.1"/>
    </source>
</evidence>
<organism evidence="2 3">
    <name type="scientific">Algoriphagus aquimarinus</name>
    <dbReference type="NCBI Taxonomy" id="237018"/>
    <lineage>
        <taxon>Bacteria</taxon>
        <taxon>Pseudomonadati</taxon>
        <taxon>Bacteroidota</taxon>
        <taxon>Cytophagia</taxon>
        <taxon>Cytophagales</taxon>
        <taxon>Cyclobacteriaceae</taxon>
        <taxon>Algoriphagus</taxon>
    </lineage>
</organism>
<dbReference type="Proteomes" id="UP000198790">
    <property type="component" value="Unassembled WGS sequence"/>
</dbReference>
<dbReference type="EMBL" id="FOKK01000017">
    <property type="protein sequence ID" value="SFB53331.1"/>
    <property type="molecule type" value="Genomic_DNA"/>
</dbReference>
<name>A0A1I1BSR5_9BACT</name>
<feature type="chain" id="PRO_5011463814" evidence="1">
    <location>
        <begin position="24"/>
        <end position="323"/>
    </location>
</feature>
<keyword evidence="1" id="KW-0732">Signal</keyword>
<dbReference type="RefSeq" id="WP_092899962.1">
    <property type="nucleotide sequence ID" value="NZ_FOKK01000017.1"/>
</dbReference>
<dbReference type="STRING" id="237018.SAMN04489723_11732"/>
<dbReference type="OrthoDB" id="1320396at2"/>
<gene>
    <name evidence="2" type="ORF">SAMN04489723_11732</name>
</gene>
<dbReference type="InterPro" id="IPR019861">
    <property type="entry name" value="PorP/SprF_Bacteroidetes"/>
</dbReference>
<proteinExistence type="predicted"/>
<keyword evidence="3" id="KW-1185">Reference proteome</keyword>
<sequence>MKLFKIITLLAGCLLLSLNHSFGQQVPQYSQYIFNPVFINPAYAGYKQQLYLQSYYRKQWTGVTGSPETFAVAGDTYLEEAQLGVGGQFLTDKLGAQRTVAAYGNVAYHLRLSDTKFLSFGAGAGIVNSQMDGSMLNPDTDNDPSIPLSKERITYPDLKLGLFLYDERYYIGIAADQVLSSVVDFDKGDVMFEPNPHLYMTAGYHFDLNYNFSFVPSIMYMDDFKAPARMDINASLILNDMFWLGAGYRFGIDMPGRDIQEGLKKSTALVGMVQVQLREGLRLGYAYDHTLSRFSVGNFTTHDISIAFLFPPKRVRLVSPRFF</sequence>
<feature type="signal peptide" evidence="1">
    <location>
        <begin position="1"/>
        <end position="23"/>
    </location>
</feature>
<reference evidence="2 3" key="1">
    <citation type="submission" date="2016-10" db="EMBL/GenBank/DDBJ databases">
        <authorList>
            <person name="de Groot N.N."/>
        </authorList>
    </citation>
    <scope>NUCLEOTIDE SEQUENCE [LARGE SCALE GENOMIC DNA]</scope>
    <source>
        <strain evidence="2 3">DSM 23399</strain>
    </source>
</reference>
<dbReference type="AlphaFoldDB" id="A0A1I1BSR5"/>
<evidence type="ECO:0000313" key="3">
    <source>
        <dbReference type="Proteomes" id="UP000198790"/>
    </source>
</evidence>
<evidence type="ECO:0000256" key="1">
    <source>
        <dbReference type="SAM" id="SignalP"/>
    </source>
</evidence>